<dbReference type="InterPro" id="IPR049712">
    <property type="entry name" value="Poly_export"/>
</dbReference>
<keyword evidence="7 15" id="KW-0732">Signal</keyword>
<dbReference type="InterPro" id="IPR003715">
    <property type="entry name" value="Poly_export_N"/>
</dbReference>
<keyword evidence="14" id="KW-0449">Lipoprotein</keyword>
<dbReference type="GO" id="GO:0015288">
    <property type="term" value="F:porin activity"/>
    <property type="evidence" value="ECO:0007669"/>
    <property type="project" value="UniProtKB-KW"/>
</dbReference>
<dbReference type="GO" id="GO:0046930">
    <property type="term" value="C:pore complex"/>
    <property type="evidence" value="ECO:0007669"/>
    <property type="project" value="UniProtKB-KW"/>
</dbReference>
<organism evidence="18 19">
    <name type="scientific">Marinovum algicola</name>
    <dbReference type="NCBI Taxonomy" id="42444"/>
    <lineage>
        <taxon>Bacteria</taxon>
        <taxon>Pseudomonadati</taxon>
        <taxon>Pseudomonadota</taxon>
        <taxon>Alphaproteobacteria</taxon>
        <taxon>Rhodobacterales</taxon>
        <taxon>Roseobacteraceae</taxon>
        <taxon>Marinovum</taxon>
    </lineage>
</organism>
<dbReference type="GO" id="GO:0015159">
    <property type="term" value="F:polysaccharide transmembrane transporter activity"/>
    <property type="evidence" value="ECO:0007669"/>
    <property type="project" value="InterPro"/>
</dbReference>
<evidence type="ECO:0000256" key="14">
    <source>
        <dbReference type="ARBA" id="ARBA00023288"/>
    </source>
</evidence>
<keyword evidence="9" id="KW-0406">Ion transport</keyword>
<dbReference type="GO" id="GO:0009279">
    <property type="term" value="C:cell outer membrane"/>
    <property type="evidence" value="ECO:0007669"/>
    <property type="project" value="UniProtKB-SubCell"/>
</dbReference>
<evidence type="ECO:0000259" key="17">
    <source>
        <dbReference type="Pfam" id="PF22461"/>
    </source>
</evidence>
<keyword evidence="3" id="KW-0813">Transport</keyword>
<keyword evidence="19" id="KW-1185">Reference proteome</keyword>
<feature type="domain" description="Polysaccharide export protein N-terminal" evidence="16">
    <location>
        <begin position="105"/>
        <end position="191"/>
    </location>
</feature>
<dbReference type="InterPro" id="IPR054765">
    <property type="entry name" value="SLBB_dom"/>
</dbReference>
<accession>A0A975WDH3</accession>
<reference evidence="18 19" key="1">
    <citation type="submission" date="2016-10" db="EMBL/GenBank/DDBJ databases">
        <authorList>
            <person name="Varghese N."/>
            <person name="Submissions S."/>
        </authorList>
    </citation>
    <scope>NUCLEOTIDE SEQUENCE [LARGE SCALE GENOMIC DNA]</scope>
    <source>
        <strain evidence="18 19">FF3</strain>
    </source>
</reference>
<dbReference type="Gene3D" id="3.10.560.10">
    <property type="entry name" value="Outer membrane lipoprotein wza domain like"/>
    <property type="match status" value="2"/>
</dbReference>
<dbReference type="Pfam" id="PF22461">
    <property type="entry name" value="SLBB_2"/>
    <property type="match status" value="2"/>
</dbReference>
<evidence type="ECO:0000256" key="6">
    <source>
        <dbReference type="ARBA" id="ARBA00022692"/>
    </source>
</evidence>
<evidence type="ECO:0000256" key="9">
    <source>
        <dbReference type="ARBA" id="ARBA00023065"/>
    </source>
</evidence>
<keyword evidence="4" id="KW-1134">Transmembrane beta strand</keyword>
<keyword evidence="12" id="KW-0564">Palmitate</keyword>
<feature type="chain" id="PRO_5037180013" evidence="15">
    <location>
        <begin position="21"/>
        <end position="456"/>
    </location>
</feature>
<dbReference type="RefSeq" id="WP_244526558.1">
    <property type="nucleotide sequence ID" value="NZ_FNYY01000018.1"/>
</dbReference>
<dbReference type="GeneID" id="80820161"/>
<evidence type="ECO:0000256" key="4">
    <source>
        <dbReference type="ARBA" id="ARBA00022452"/>
    </source>
</evidence>
<evidence type="ECO:0000256" key="7">
    <source>
        <dbReference type="ARBA" id="ARBA00022729"/>
    </source>
</evidence>
<proteinExistence type="inferred from homology"/>
<evidence type="ECO:0000256" key="1">
    <source>
        <dbReference type="ARBA" id="ARBA00004571"/>
    </source>
</evidence>
<keyword evidence="10" id="KW-0626">Porin</keyword>
<dbReference type="Gene3D" id="3.30.1950.10">
    <property type="entry name" value="wza like domain"/>
    <property type="match status" value="1"/>
</dbReference>
<evidence type="ECO:0000313" key="18">
    <source>
        <dbReference type="EMBL" id="SEK01205.1"/>
    </source>
</evidence>
<sequence>MNILGNLRNLGLVVGLAALAACGVTYTSPTVKSQAAGAKVRVVALSTQSVLLANREPYVPRSLPEVFYMGTGGGTANPGAALPPAPYVPNEVRQTLTLRLPSDPPVEPYRIGVGDVVLLSTNGSASTIEELSGILAVQNQRQGFTVREDGAISIPNIGPVSIAGMTLEEAEARLFRALVENQVDPDFSLEISEFNSKKIVVGGAVVNPTIVPVTLNTPNLGQVLTASGGLALQDEEFASIRLYRDGTLYQIPIRDFYNRPELQRTRLLDGDAIYVDTSYDLERALTFYQQKINVLSLRNQARAQALTELSTQIGLRRAALDEQRSNFEARAELGAEKRDYVYLAGEVNNQSRFALPYAQQANLADVLYDNGGFSTQTGNPAHIYVLRASSNPADFGAVTAWHLNAGNAANITIATQMEMRPNDVVFIEEQPITKWNRALSQFFPPLISIATSAVRQ</sequence>
<keyword evidence="6" id="KW-0812">Transmembrane</keyword>
<keyword evidence="11" id="KW-0472">Membrane</keyword>
<feature type="domain" description="SLBB" evidence="17">
    <location>
        <begin position="341"/>
        <end position="427"/>
    </location>
</feature>
<evidence type="ECO:0000256" key="15">
    <source>
        <dbReference type="SAM" id="SignalP"/>
    </source>
</evidence>
<comment type="caution">
    <text evidence="18">The sequence shown here is derived from an EMBL/GenBank/DDBJ whole genome shotgun (WGS) entry which is preliminary data.</text>
</comment>
<evidence type="ECO:0000313" key="19">
    <source>
        <dbReference type="Proteomes" id="UP000182932"/>
    </source>
</evidence>
<comment type="subcellular location">
    <subcellularLocation>
        <location evidence="1">Cell outer membrane</location>
        <topology evidence="1">Multi-pass membrane protein</topology>
    </subcellularLocation>
</comment>
<dbReference type="EMBL" id="FNYY01000018">
    <property type="protein sequence ID" value="SEK01205.1"/>
    <property type="molecule type" value="Genomic_DNA"/>
</dbReference>
<feature type="signal peptide" evidence="15">
    <location>
        <begin position="1"/>
        <end position="20"/>
    </location>
</feature>
<name>A0A975WDH3_9RHOB</name>
<dbReference type="PANTHER" id="PTHR33619:SF3">
    <property type="entry name" value="POLYSACCHARIDE EXPORT PROTEIN GFCE-RELATED"/>
    <property type="match status" value="1"/>
</dbReference>
<gene>
    <name evidence="18" type="ORF">SAMN04487940_11850</name>
</gene>
<evidence type="ECO:0000256" key="11">
    <source>
        <dbReference type="ARBA" id="ARBA00023136"/>
    </source>
</evidence>
<protein>
    <submittedName>
        <fullName evidence="18">Polysaccharide export outer membrane protein</fullName>
    </submittedName>
</protein>
<keyword evidence="8" id="KW-0625">Polysaccharide transport</keyword>
<keyword evidence="5" id="KW-0762">Sugar transport</keyword>
<evidence type="ECO:0000256" key="3">
    <source>
        <dbReference type="ARBA" id="ARBA00022448"/>
    </source>
</evidence>
<evidence type="ECO:0000256" key="8">
    <source>
        <dbReference type="ARBA" id="ARBA00023047"/>
    </source>
</evidence>
<dbReference type="Pfam" id="PF02563">
    <property type="entry name" value="Poly_export"/>
    <property type="match status" value="1"/>
</dbReference>
<dbReference type="GO" id="GO:0006811">
    <property type="term" value="P:monoatomic ion transport"/>
    <property type="evidence" value="ECO:0007669"/>
    <property type="project" value="UniProtKB-KW"/>
</dbReference>
<dbReference type="Proteomes" id="UP000182932">
    <property type="component" value="Unassembled WGS sequence"/>
</dbReference>
<dbReference type="PANTHER" id="PTHR33619">
    <property type="entry name" value="POLYSACCHARIDE EXPORT PROTEIN GFCE-RELATED"/>
    <property type="match status" value="1"/>
</dbReference>
<keyword evidence="13" id="KW-0998">Cell outer membrane</keyword>
<dbReference type="AlphaFoldDB" id="A0A975WDH3"/>
<feature type="domain" description="SLBB" evidence="17">
    <location>
        <begin position="197"/>
        <end position="275"/>
    </location>
</feature>
<comment type="similarity">
    <text evidence="2">Belongs to the BexD/CtrA/VexA family.</text>
</comment>
<evidence type="ECO:0000256" key="13">
    <source>
        <dbReference type="ARBA" id="ARBA00023237"/>
    </source>
</evidence>
<evidence type="ECO:0000256" key="12">
    <source>
        <dbReference type="ARBA" id="ARBA00023139"/>
    </source>
</evidence>
<evidence type="ECO:0000256" key="5">
    <source>
        <dbReference type="ARBA" id="ARBA00022597"/>
    </source>
</evidence>
<evidence type="ECO:0000259" key="16">
    <source>
        <dbReference type="Pfam" id="PF02563"/>
    </source>
</evidence>
<evidence type="ECO:0000256" key="10">
    <source>
        <dbReference type="ARBA" id="ARBA00023114"/>
    </source>
</evidence>
<evidence type="ECO:0000256" key="2">
    <source>
        <dbReference type="ARBA" id="ARBA00009450"/>
    </source>
</evidence>